<dbReference type="EMBL" id="CADCWH010000329">
    <property type="protein sequence ID" value="CAA9566044.1"/>
    <property type="molecule type" value="Genomic_DNA"/>
</dbReference>
<feature type="non-terminal residue" evidence="2">
    <location>
        <position position="53"/>
    </location>
</feature>
<dbReference type="AlphaFoldDB" id="A0A6J4V6R6"/>
<feature type="non-terminal residue" evidence="2">
    <location>
        <position position="1"/>
    </location>
</feature>
<reference evidence="2" key="1">
    <citation type="submission" date="2020-02" db="EMBL/GenBank/DDBJ databases">
        <authorList>
            <person name="Meier V. D."/>
        </authorList>
    </citation>
    <scope>NUCLEOTIDE SEQUENCE</scope>
    <source>
        <strain evidence="2">AVDCRST_MAG70</strain>
    </source>
</reference>
<proteinExistence type="predicted"/>
<organism evidence="2">
    <name type="scientific">uncultured Thermomicrobiales bacterium</name>
    <dbReference type="NCBI Taxonomy" id="1645740"/>
    <lineage>
        <taxon>Bacteria</taxon>
        <taxon>Pseudomonadati</taxon>
        <taxon>Thermomicrobiota</taxon>
        <taxon>Thermomicrobia</taxon>
        <taxon>Thermomicrobiales</taxon>
        <taxon>environmental samples</taxon>
    </lineage>
</organism>
<name>A0A6J4V6R6_9BACT</name>
<feature type="region of interest" description="Disordered" evidence="1">
    <location>
        <begin position="1"/>
        <end position="53"/>
    </location>
</feature>
<feature type="compositionally biased region" description="Basic and acidic residues" evidence="1">
    <location>
        <begin position="9"/>
        <end position="18"/>
    </location>
</feature>
<evidence type="ECO:0000256" key="1">
    <source>
        <dbReference type="SAM" id="MobiDB-lite"/>
    </source>
</evidence>
<sequence>ADLLPNVLSRDDAPDHWPGRRTTSRPTRTGRRHHRPSRPRTRPTRPGNWPGRV</sequence>
<feature type="compositionally biased region" description="Basic residues" evidence="1">
    <location>
        <begin position="28"/>
        <end position="43"/>
    </location>
</feature>
<evidence type="ECO:0000313" key="2">
    <source>
        <dbReference type="EMBL" id="CAA9566044.1"/>
    </source>
</evidence>
<protein>
    <submittedName>
        <fullName evidence="2">Uncharacterized protein</fullName>
    </submittedName>
</protein>
<accession>A0A6J4V6R6</accession>
<gene>
    <name evidence="2" type="ORF">AVDCRST_MAG70-2046</name>
</gene>